<dbReference type="HOGENOM" id="CLU_1743339_0_0_1"/>
<keyword evidence="1" id="KW-0812">Transmembrane</keyword>
<evidence type="ECO:0000313" key="3">
    <source>
        <dbReference type="Proteomes" id="UP000006038"/>
    </source>
</evidence>
<organism evidence="2">
    <name type="scientific">Oryza brachyantha</name>
    <name type="common">malo sina</name>
    <dbReference type="NCBI Taxonomy" id="4533"/>
    <lineage>
        <taxon>Eukaryota</taxon>
        <taxon>Viridiplantae</taxon>
        <taxon>Streptophyta</taxon>
        <taxon>Embryophyta</taxon>
        <taxon>Tracheophyta</taxon>
        <taxon>Spermatophyta</taxon>
        <taxon>Magnoliopsida</taxon>
        <taxon>Liliopsida</taxon>
        <taxon>Poales</taxon>
        <taxon>Poaceae</taxon>
        <taxon>BOP clade</taxon>
        <taxon>Oryzoideae</taxon>
        <taxon>Oryzeae</taxon>
        <taxon>Oryzinae</taxon>
        <taxon>Oryza</taxon>
    </lineage>
</organism>
<dbReference type="AlphaFoldDB" id="J3MQX3"/>
<dbReference type="Gramene" id="OB08G15020.1">
    <property type="protein sequence ID" value="OB08G15020.1"/>
    <property type="gene ID" value="OB08G15020"/>
</dbReference>
<dbReference type="Proteomes" id="UP000006038">
    <property type="component" value="Chromosome 8"/>
</dbReference>
<keyword evidence="3" id="KW-1185">Reference proteome</keyword>
<evidence type="ECO:0000313" key="2">
    <source>
        <dbReference type="EnsemblPlants" id="OB08G15020.1"/>
    </source>
</evidence>
<feature type="transmembrane region" description="Helical" evidence="1">
    <location>
        <begin position="93"/>
        <end position="114"/>
    </location>
</feature>
<proteinExistence type="predicted"/>
<name>J3MQX3_ORYBR</name>
<dbReference type="EnsemblPlants" id="OB08G15020.1">
    <property type="protein sequence ID" value="OB08G15020.1"/>
    <property type="gene ID" value="OB08G15020"/>
</dbReference>
<reference evidence="2" key="1">
    <citation type="journal article" date="2013" name="Nat. Commun.">
        <title>Whole-genome sequencing of Oryza brachyantha reveals mechanisms underlying Oryza genome evolution.</title>
        <authorList>
            <person name="Chen J."/>
            <person name="Huang Q."/>
            <person name="Gao D."/>
            <person name="Wang J."/>
            <person name="Lang Y."/>
            <person name="Liu T."/>
            <person name="Li B."/>
            <person name="Bai Z."/>
            <person name="Luis Goicoechea J."/>
            <person name="Liang C."/>
            <person name="Chen C."/>
            <person name="Zhang W."/>
            <person name="Sun S."/>
            <person name="Liao Y."/>
            <person name="Zhang X."/>
            <person name="Yang L."/>
            <person name="Song C."/>
            <person name="Wang M."/>
            <person name="Shi J."/>
            <person name="Liu G."/>
            <person name="Liu J."/>
            <person name="Zhou H."/>
            <person name="Zhou W."/>
            <person name="Yu Q."/>
            <person name="An N."/>
            <person name="Chen Y."/>
            <person name="Cai Q."/>
            <person name="Wang B."/>
            <person name="Liu B."/>
            <person name="Min J."/>
            <person name="Huang Y."/>
            <person name="Wu H."/>
            <person name="Li Z."/>
            <person name="Zhang Y."/>
            <person name="Yin Y."/>
            <person name="Song W."/>
            <person name="Jiang J."/>
            <person name="Jackson S.A."/>
            <person name="Wing R.A."/>
            <person name="Wang J."/>
            <person name="Chen M."/>
        </authorList>
    </citation>
    <scope>NUCLEOTIDE SEQUENCE [LARGE SCALE GENOMIC DNA]</scope>
    <source>
        <strain evidence="2">cv. IRGC 101232</strain>
    </source>
</reference>
<keyword evidence="1" id="KW-1133">Transmembrane helix</keyword>
<protein>
    <submittedName>
        <fullName evidence="2">Uncharacterized protein</fullName>
    </submittedName>
</protein>
<sequence>MDKDRGGVLPPGVLVPDFVNRDTAALHSSAGVVLAREHGLPFEKAQGVAADGAPPTSPDAGQFLQVKVQVDAGGEAGVPTAAKAAAGGRGGDFAIAVVGIIAASSAVTMVVGAAHVRWRLGSSSSYSAVSPWPSPAFAVCKLMVDRLRSM</sequence>
<accession>J3MQX3</accession>
<evidence type="ECO:0000256" key="1">
    <source>
        <dbReference type="SAM" id="Phobius"/>
    </source>
</evidence>
<reference evidence="2" key="2">
    <citation type="submission" date="2013-04" db="UniProtKB">
        <authorList>
            <consortium name="EnsemblPlants"/>
        </authorList>
    </citation>
    <scope>IDENTIFICATION</scope>
</reference>
<dbReference type="STRING" id="4533.J3MQX3"/>
<keyword evidence="1" id="KW-0472">Membrane</keyword>